<reference evidence="1" key="1">
    <citation type="submission" date="2023-02" db="EMBL/GenBank/DDBJ databases">
        <title>Gut commensal Christensenella minuta modulates host metabolism via a new class of secondary bile acids.</title>
        <authorList>
            <person name="Liu C."/>
        </authorList>
    </citation>
    <scope>NUCLEOTIDE SEQUENCE</scope>
    <source>
        <strain evidence="1">CA70</strain>
    </source>
</reference>
<evidence type="ECO:0000313" key="1">
    <source>
        <dbReference type="EMBL" id="XCC62232.1"/>
    </source>
</evidence>
<dbReference type="AlphaFoldDB" id="A0AAU8A805"/>
<accession>A0AAU8A805</accession>
<name>A0AAU8A805_9FIRM</name>
<organism evidence="1">
    <name type="scientific">Christensenella massiliensis</name>
    <dbReference type="NCBI Taxonomy" id="1805714"/>
    <lineage>
        <taxon>Bacteria</taxon>
        <taxon>Bacillati</taxon>
        <taxon>Bacillota</taxon>
        <taxon>Clostridia</taxon>
        <taxon>Christensenellales</taxon>
        <taxon>Christensenellaceae</taxon>
        <taxon>Christensenella</taxon>
    </lineage>
</organism>
<gene>
    <name evidence="1" type="ORF">PUP29_11965</name>
</gene>
<dbReference type="EMBL" id="CP117826">
    <property type="protein sequence ID" value="XCC62232.1"/>
    <property type="molecule type" value="Genomic_DNA"/>
</dbReference>
<dbReference type="RefSeq" id="WP_353423443.1">
    <property type="nucleotide sequence ID" value="NZ_CP117826.1"/>
</dbReference>
<sequence>MKQSIFDYCEWNNMQIQFLLEELRANNIAPQYGFELQKTVNLNRHRNWVKWDSCNVIDLPRMEGIAVDDIHRKIILFFYSGDLLQTNALEDESRAYDFLLFDFDDILGVRLETDARRIYETTVDESILPPAPARTLKGIIKELYPNEIILTLATRRADAQVIRLHIQREENGSLDKYISNAMNGIFSALNKKIAVLSGTDEKSYILKRVYRDDCRDVQLQGIQDIRNMLYLFAVRIGAVVNKNIGTSYHYKSIN</sequence>
<proteinExistence type="predicted"/>
<protein>
    <submittedName>
        <fullName evidence="1">Uncharacterized protein</fullName>
    </submittedName>
</protein>